<dbReference type="Pfam" id="PF01419">
    <property type="entry name" value="Jacalin"/>
    <property type="match status" value="2"/>
</dbReference>
<accession>A0A068V9G2</accession>
<dbReference type="OMA" id="QWPSEYL"/>
<reference evidence="5" key="1">
    <citation type="journal article" date="2014" name="Science">
        <title>The coffee genome provides insight into the convergent evolution of caffeine biosynthesis.</title>
        <authorList>
            <person name="Denoeud F."/>
            <person name="Carretero-Paulet L."/>
            <person name="Dereeper A."/>
            <person name="Droc G."/>
            <person name="Guyot R."/>
            <person name="Pietrella M."/>
            <person name="Zheng C."/>
            <person name="Alberti A."/>
            <person name="Anthony F."/>
            <person name="Aprea G."/>
            <person name="Aury J.M."/>
            <person name="Bento P."/>
            <person name="Bernard M."/>
            <person name="Bocs S."/>
            <person name="Campa C."/>
            <person name="Cenci A."/>
            <person name="Combes M.C."/>
            <person name="Crouzillat D."/>
            <person name="Da Silva C."/>
            <person name="Daddiego L."/>
            <person name="De Bellis F."/>
            <person name="Dussert S."/>
            <person name="Garsmeur O."/>
            <person name="Gayraud T."/>
            <person name="Guignon V."/>
            <person name="Jahn K."/>
            <person name="Jamilloux V."/>
            <person name="Joet T."/>
            <person name="Labadie K."/>
            <person name="Lan T."/>
            <person name="Leclercq J."/>
            <person name="Lepelley M."/>
            <person name="Leroy T."/>
            <person name="Li L.T."/>
            <person name="Librado P."/>
            <person name="Lopez L."/>
            <person name="Munoz A."/>
            <person name="Noel B."/>
            <person name="Pallavicini A."/>
            <person name="Perrotta G."/>
            <person name="Poncet V."/>
            <person name="Pot D."/>
            <person name="Priyono X."/>
            <person name="Rigoreau M."/>
            <person name="Rouard M."/>
            <person name="Rozas J."/>
            <person name="Tranchant-Dubreuil C."/>
            <person name="VanBuren R."/>
            <person name="Zhang Q."/>
            <person name="Andrade A.C."/>
            <person name="Argout X."/>
            <person name="Bertrand B."/>
            <person name="de Kochko A."/>
            <person name="Graziosi G."/>
            <person name="Henry R.J."/>
            <person name="Jayarama X."/>
            <person name="Ming R."/>
            <person name="Nagai C."/>
            <person name="Rounsley S."/>
            <person name="Sankoff D."/>
            <person name="Giuliano G."/>
            <person name="Albert V.A."/>
            <person name="Wincker P."/>
            <person name="Lashermes P."/>
        </authorList>
    </citation>
    <scope>NUCLEOTIDE SEQUENCE [LARGE SCALE GENOMIC DNA]</scope>
    <source>
        <strain evidence="5">cv. DH200-94</strain>
    </source>
</reference>
<keyword evidence="2" id="KW-0430">Lectin</keyword>
<dbReference type="CDD" id="cd09612">
    <property type="entry name" value="Jacalin"/>
    <property type="match status" value="2"/>
</dbReference>
<comment type="similarity">
    <text evidence="1">Belongs to the jacalin lectin family.</text>
</comment>
<dbReference type="PANTHER" id="PTHR47293">
    <property type="entry name" value="JACALIN-RELATED LECTIN 3"/>
    <property type="match status" value="1"/>
</dbReference>
<dbReference type="Gramene" id="CDP17400">
    <property type="protein sequence ID" value="CDP17400"/>
    <property type="gene ID" value="GSCOC_T00004461001"/>
</dbReference>
<dbReference type="InterPro" id="IPR036404">
    <property type="entry name" value="Jacalin-like_lectin_dom_sf"/>
</dbReference>
<proteinExistence type="inferred from homology"/>
<evidence type="ECO:0000313" key="4">
    <source>
        <dbReference type="EMBL" id="CDP17400.1"/>
    </source>
</evidence>
<dbReference type="SMART" id="SM00915">
    <property type="entry name" value="Jacalin"/>
    <property type="match status" value="2"/>
</dbReference>
<organism evidence="4 5">
    <name type="scientific">Coffea canephora</name>
    <name type="common">Robusta coffee</name>
    <dbReference type="NCBI Taxonomy" id="49390"/>
    <lineage>
        <taxon>Eukaryota</taxon>
        <taxon>Viridiplantae</taxon>
        <taxon>Streptophyta</taxon>
        <taxon>Embryophyta</taxon>
        <taxon>Tracheophyta</taxon>
        <taxon>Spermatophyta</taxon>
        <taxon>Magnoliopsida</taxon>
        <taxon>eudicotyledons</taxon>
        <taxon>Gunneridae</taxon>
        <taxon>Pentapetalae</taxon>
        <taxon>asterids</taxon>
        <taxon>lamiids</taxon>
        <taxon>Gentianales</taxon>
        <taxon>Rubiaceae</taxon>
        <taxon>Ixoroideae</taxon>
        <taxon>Gardenieae complex</taxon>
        <taxon>Bertiereae - Coffeeae clade</taxon>
        <taxon>Coffeeae</taxon>
        <taxon>Coffea</taxon>
    </lineage>
</organism>
<dbReference type="InterPro" id="IPR001229">
    <property type="entry name" value="Jacalin-like_lectin_dom"/>
</dbReference>
<dbReference type="PANTHER" id="PTHR47293:SF79">
    <property type="entry name" value="JACALIN-TYPE LECTIN DOMAIN-CONTAINING PROTEIN"/>
    <property type="match status" value="1"/>
</dbReference>
<gene>
    <name evidence="4" type="ORF">GSCOC_T00004461001</name>
</gene>
<dbReference type="OrthoDB" id="4325201at2759"/>
<dbReference type="FunFam" id="2.100.10.30:FF:000001">
    <property type="entry name" value="Jacalin-related lectin 33"/>
    <property type="match status" value="2"/>
</dbReference>
<protein>
    <recommendedName>
        <fullName evidence="3">Jacalin-type lectin domain-containing protein</fullName>
    </recommendedName>
</protein>
<feature type="domain" description="Jacalin-type lectin" evidence="3">
    <location>
        <begin position="173"/>
        <end position="315"/>
    </location>
</feature>
<dbReference type="Proteomes" id="UP000295252">
    <property type="component" value="Chromosome I"/>
</dbReference>
<dbReference type="GO" id="GO:0030246">
    <property type="term" value="F:carbohydrate binding"/>
    <property type="evidence" value="ECO:0007669"/>
    <property type="project" value="UniProtKB-KW"/>
</dbReference>
<evidence type="ECO:0000313" key="5">
    <source>
        <dbReference type="Proteomes" id="UP000295252"/>
    </source>
</evidence>
<dbReference type="SUPFAM" id="SSF51101">
    <property type="entry name" value="Mannose-binding lectins"/>
    <property type="match status" value="2"/>
</dbReference>
<sequence length="317" mass="34072">MYFYLFSSVFYCYTQHIHPSKQMGSVVPSFSFGPWGGPGGSPWSYIATDGIKEITLDVGRNIRAISFADAKGFISGTFGGNNPNNIGKEEKITIQWPSEYLTSITGTYGDFNGLLVIYSLSFVTNQKAYGPFGSPSSGQAFSSPPDGNVIVGFHGRSGWYIDAIGIYVQPAPTTSLGPWGGPVGNPWSYIPTDGIKEIIMDVGRNIRAISFADANGFISGKFGGKDPNNIGKEEKITIQWPSEYLTSIKGTFGNFNGDVVIYSLSFITNNKTYGPFGSANSGQAFTASPPAGNVVVGFHGMSGWFIDALGIYVRPRV</sequence>
<keyword evidence="5" id="KW-1185">Reference proteome</keyword>
<dbReference type="PROSITE" id="PS51752">
    <property type="entry name" value="JACALIN_LECTIN"/>
    <property type="match status" value="2"/>
</dbReference>
<name>A0A068V9G2_COFCA</name>
<evidence type="ECO:0000256" key="2">
    <source>
        <dbReference type="ARBA" id="ARBA00022734"/>
    </source>
</evidence>
<evidence type="ECO:0000259" key="3">
    <source>
        <dbReference type="PROSITE" id="PS51752"/>
    </source>
</evidence>
<feature type="domain" description="Jacalin-type lectin" evidence="3">
    <location>
        <begin position="29"/>
        <end position="170"/>
    </location>
</feature>
<dbReference type="PhylomeDB" id="A0A068V9G2"/>
<dbReference type="InterPro" id="IPR033734">
    <property type="entry name" value="Jacalin-like_lectin_dom_plant"/>
</dbReference>
<dbReference type="AlphaFoldDB" id="A0A068V9G2"/>
<dbReference type="InParanoid" id="A0A068V9G2"/>
<dbReference type="Gene3D" id="2.100.10.30">
    <property type="entry name" value="Jacalin-like lectin domain"/>
    <property type="match status" value="2"/>
</dbReference>
<dbReference type="EMBL" id="HG739242">
    <property type="protein sequence ID" value="CDP17400.1"/>
    <property type="molecule type" value="Genomic_DNA"/>
</dbReference>
<evidence type="ECO:0000256" key="1">
    <source>
        <dbReference type="ARBA" id="ARBA00006568"/>
    </source>
</evidence>